<feature type="chain" id="PRO_5046364190" evidence="1">
    <location>
        <begin position="23"/>
        <end position="96"/>
    </location>
</feature>
<gene>
    <name evidence="2" type="ORF">HBF26_04370</name>
</gene>
<dbReference type="EMBL" id="JAAQQR010000002">
    <property type="protein sequence ID" value="NID04107.1"/>
    <property type="molecule type" value="Genomic_DNA"/>
</dbReference>
<sequence length="96" mass="10364">MLRALVTASVLAGSLLAGPASSFTSGRIVFTGNIVEASCPLRQDRLDCPAGHPADAVIRRADTGQLLDMAAHARLLDYAVRRDPSRSWKLVEVTYR</sequence>
<evidence type="ECO:0000256" key="1">
    <source>
        <dbReference type="SAM" id="SignalP"/>
    </source>
</evidence>
<dbReference type="RefSeq" id="WP_167123479.1">
    <property type="nucleotide sequence ID" value="NZ_JAAQQR010000002.1"/>
</dbReference>
<reference evidence="2 3" key="1">
    <citation type="journal article" date="2011" name="Curr. Microbiol.">
        <title>Luteibacter jiangsuensis sp. nov.: a methamidophos-degrading bacterium isolated from a methamidophos-manufacturing factory.</title>
        <authorList>
            <person name="Wang L."/>
            <person name="Wang G.L."/>
            <person name="Li S.P."/>
            <person name="Jiang J.D."/>
        </authorList>
    </citation>
    <scope>NUCLEOTIDE SEQUENCE [LARGE SCALE GENOMIC DNA]</scope>
    <source>
        <strain evidence="2 3">CGMCC 1.10133</strain>
    </source>
</reference>
<keyword evidence="3" id="KW-1185">Reference proteome</keyword>
<protein>
    <submittedName>
        <fullName evidence="2">Type 1 fimbrial protein</fullName>
    </submittedName>
</protein>
<accession>A0ABX0Q394</accession>
<dbReference type="Proteomes" id="UP001429601">
    <property type="component" value="Unassembled WGS sequence"/>
</dbReference>
<evidence type="ECO:0000313" key="3">
    <source>
        <dbReference type="Proteomes" id="UP001429601"/>
    </source>
</evidence>
<keyword evidence="1" id="KW-0732">Signal</keyword>
<comment type="caution">
    <text evidence="2">The sequence shown here is derived from an EMBL/GenBank/DDBJ whole genome shotgun (WGS) entry which is preliminary data.</text>
</comment>
<proteinExistence type="predicted"/>
<feature type="signal peptide" evidence="1">
    <location>
        <begin position="1"/>
        <end position="22"/>
    </location>
</feature>
<evidence type="ECO:0000313" key="2">
    <source>
        <dbReference type="EMBL" id="NID04107.1"/>
    </source>
</evidence>
<name>A0ABX0Q394_9GAMM</name>
<organism evidence="2 3">
    <name type="scientific">Luteibacter jiangsuensis</name>
    <dbReference type="NCBI Taxonomy" id="637577"/>
    <lineage>
        <taxon>Bacteria</taxon>
        <taxon>Pseudomonadati</taxon>
        <taxon>Pseudomonadota</taxon>
        <taxon>Gammaproteobacteria</taxon>
        <taxon>Lysobacterales</taxon>
        <taxon>Rhodanobacteraceae</taxon>
        <taxon>Luteibacter</taxon>
    </lineage>
</organism>